<feature type="compositionally biased region" description="Basic and acidic residues" evidence="1">
    <location>
        <begin position="67"/>
        <end position="90"/>
    </location>
</feature>
<keyword evidence="3" id="KW-1185">Reference proteome</keyword>
<accession>A0A5C6MVX7</accession>
<name>A0A5C6MVX7_9TELE</name>
<feature type="compositionally biased region" description="Low complexity" evidence="1">
    <location>
        <begin position="35"/>
        <end position="48"/>
    </location>
</feature>
<feature type="region of interest" description="Disordered" evidence="1">
    <location>
        <begin position="1"/>
        <end position="100"/>
    </location>
</feature>
<gene>
    <name evidence="2" type="ORF">D4764_06G0004690</name>
</gene>
<organism evidence="2 3">
    <name type="scientific">Takifugu flavidus</name>
    <name type="common">sansaifugu</name>
    <dbReference type="NCBI Taxonomy" id="433684"/>
    <lineage>
        <taxon>Eukaryota</taxon>
        <taxon>Metazoa</taxon>
        <taxon>Chordata</taxon>
        <taxon>Craniata</taxon>
        <taxon>Vertebrata</taxon>
        <taxon>Euteleostomi</taxon>
        <taxon>Actinopterygii</taxon>
        <taxon>Neopterygii</taxon>
        <taxon>Teleostei</taxon>
        <taxon>Neoteleostei</taxon>
        <taxon>Acanthomorphata</taxon>
        <taxon>Eupercaria</taxon>
        <taxon>Tetraodontiformes</taxon>
        <taxon>Tetradontoidea</taxon>
        <taxon>Tetraodontidae</taxon>
        <taxon>Takifugu</taxon>
    </lineage>
</organism>
<comment type="caution">
    <text evidence="2">The sequence shown here is derived from an EMBL/GenBank/DDBJ whole genome shotgun (WGS) entry which is preliminary data.</text>
</comment>
<feature type="non-terminal residue" evidence="2">
    <location>
        <position position="177"/>
    </location>
</feature>
<protein>
    <submittedName>
        <fullName evidence="2">Uncharacterized protein</fullName>
    </submittedName>
</protein>
<feature type="compositionally biased region" description="Basic and acidic residues" evidence="1">
    <location>
        <begin position="1"/>
        <end position="18"/>
    </location>
</feature>
<dbReference type="EMBL" id="RHFK02000019">
    <property type="protein sequence ID" value="TWW58939.1"/>
    <property type="molecule type" value="Genomic_DNA"/>
</dbReference>
<sequence>MKKKYKAMEKRHTLEKCQKSSSSVDRRKTQKSRSRASSSEDSDSLLLTEDTDGSVDCSLTGSRSSKAQREGDKTLDTEQAAHVKNQRKDLEETEDETQKQMEALSKMKQERDHLKEELRDIIEEKVKESMDMVLMRTEVLMKERDRVMAQRVRKEKEELEKNLKRLQKICRSFSHSR</sequence>
<proteinExistence type="predicted"/>
<reference evidence="2 3" key="1">
    <citation type="submission" date="2019-04" db="EMBL/GenBank/DDBJ databases">
        <title>Chromosome genome assembly for Takifugu flavidus.</title>
        <authorList>
            <person name="Xiao S."/>
        </authorList>
    </citation>
    <scope>NUCLEOTIDE SEQUENCE [LARGE SCALE GENOMIC DNA]</scope>
    <source>
        <strain evidence="2">HTHZ2018</strain>
        <tissue evidence="2">Muscle</tissue>
    </source>
</reference>
<evidence type="ECO:0000313" key="3">
    <source>
        <dbReference type="Proteomes" id="UP000324091"/>
    </source>
</evidence>
<evidence type="ECO:0000256" key="1">
    <source>
        <dbReference type="SAM" id="MobiDB-lite"/>
    </source>
</evidence>
<dbReference type="AlphaFoldDB" id="A0A5C6MVX7"/>
<evidence type="ECO:0000313" key="2">
    <source>
        <dbReference type="EMBL" id="TWW58939.1"/>
    </source>
</evidence>
<dbReference type="Proteomes" id="UP000324091">
    <property type="component" value="Chromosome 6"/>
</dbReference>